<name>A0A5B7JFM7_PORTR</name>
<evidence type="ECO:0000313" key="2">
    <source>
        <dbReference type="Proteomes" id="UP000324222"/>
    </source>
</evidence>
<sequence>MASYCPPGENLGSYQASVFHKAGTLRSTRPVLTSWGTVSDAISVALET</sequence>
<dbReference type="AlphaFoldDB" id="A0A5B7JFM7"/>
<keyword evidence="2" id="KW-1185">Reference proteome</keyword>
<gene>
    <name evidence="1" type="ORF">E2C01_088521</name>
</gene>
<proteinExistence type="predicted"/>
<organism evidence="1 2">
    <name type="scientific">Portunus trituberculatus</name>
    <name type="common">Swimming crab</name>
    <name type="synonym">Neptunus trituberculatus</name>
    <dbReference type="NCBI Taxonomy" id="210409"/>
    <lineage>
        <taxon>Eukaryota</taxon>
        <taxon>Metazoa</taxon>
        <taxon>Ecdysozoa</taxon>
        <taxon>Arthropoda</taxon>
        <taxon>Crustacea</taxon>
        <taxon>Multicrustacea</taxon>
        <taxon>Malacostraca</taxon>
        <taxon>Eumalacostraca</taxon>
        <taxon>Eucarida</taxon>
        <taxon>Decapoda</taxon>
        <taxon>Pleocyemata</taxon>
        <taxon>Brachyura</taxon>
        <taxon>Eubrachyura</taxon>
        <taxon>Portunoidea</taxon>
        <taxon>Portunidae</taxon>
        <taxon>Portuninae</taxon>
        <taxon>Portunus</taxon>
    </lineage>
</organism>
<accession>A0A5B7JFM7</accession>
<protein>
    <submittedName>
        <fullName evidence="1">Uncharacterized protein</fullName>
    </submittedName>
</protein>
<reference evidence="1 2" key="1">
    <citation type="submission" date="2019-05" db="EMBL/GenBank/DDBJ databases">
        <title>Another draft genome of Portunus trituberculatus and its Hox gene families provides insights of decapod evolution.</title>
        <authorList>
            <person name="Jeong J.-H."/>
            <person name="Song I."/>
            <person name="Kim S."/>
            <person name="Choi T."/>
            <person name="Kim D."/>
            <person name="Ryu S."/>
            <person name="Kim W."/>
        </authorList>
    </citation>
    <scope>NUCLEOTIDE SEQUENCE [LARGE SCALE GENOMIC DNA]</scope>
    <source>
        <tissue evidence="1">Muscle</tissue>
    </source>
</reference>
<dbReference type="Proteomes" id="UP000324222">
    <property type="component" value="Unassembled WGS sequence"/>
</dbReference>
<comment type="caution">
    <text evidence="1">The sequence shown here is derived from an EMBL/GenBank/DDBJ whole genome shotgun (WGS) entry which is preliminary data.</text>
</comment>
<evidence type="ECO:0000313" key="1">
    <source>
        <dbReference type="EMBL" id="MPC93395.1"/>
    </source>
</evidence>
<dbReference type="EMBL" id="VSRR010094746">
    <property type="protein sequence ID" value="MPC93395.1"/>
    <property type="molecule type" value="Genomic_DNA"/>
</dbReference>